<accession>A0A1I7XKT5</accession>
<name>A0A1I7XKT5_HETBA</name>
<dbReference type="PANTHER" id="PTHR11630:SF44">
    <property type="entry name" value="DNA REPLICATION LICENSING FACTOR MCM2"/>
    <property type="match status" value="1"/>
</dbReference>
<dbReference type="InterPro" id="IPR027417">
    <property type="entry name" value="P-loop_NTPase"/>
</dbReference>
<comment type="subcellular location">
    <subcellularLocation>
        <location evidence="1">Nucleus</location>
    </subcellularLocation>
</comment>
<dbReference type="SUPFAM" id="SSF50249">
    <property type="entry name" value="Nucleic acid-binding proteins"/>
    <property type="match status" value="1"/>
</dbReference>
<dbReference type="GO" id="GO:0005524">
    <property type="term" value="F:ATP binding"/>
    <property type="evidence" value="ECO:0007669"/>
    <property type="project" value="UniProtKB-KW"/>
</dbReference>
<feature type="compositionally biased region" description="Polar residues" evidence="11">
    <location>
        <begin position="1"/>
        <end position="17"/>
    </location>
</feature>
<dbReference type="PROSITE" id="PS00847">
    <property type="entry name" value="MCM_1"/>
    <property type="match status" value="1"/>
</dbReference>
<dbReference type="GO" id="GO:0003697">
    <property type="term" value="F:single-stranded DNA binding"/>
    <property type="evidence" value="ECO:0007669"/>
    <property type="project" value="TreeGrafter"/>
</dbReference>
<dbReference type="WBParaSite" id="Hba_17928">
    <property type="protein sequence ID" value="Hba_17928"/>
    <property type="gene ID" value="Hba_17928"/>
</dbReference>
<evidence type="ECO:0000313" key="14">
    <source>
        <dbReference type="WBParaSite" id="Hba_17928"/>
    </source>
</evidence>
<keyword evidence="9" id="KW-0539">Nucleus</keyword>
<feature type="domain" description="MCM C-terminal AAA(+) ATPase" evidence="12">
    <location>
        <begin position="257"/>
        <end position="463"/>
    </location>
</feature>
<evidence type="ECO:0000259" key="12">
    <source>
        <dbReference type="PROSITE" id="PS50051"/>
    </source>
</evidence>
<feature type="compositionally biased region" description="Acidic residues" evidence="11">
    <location>
        <begin position="38"/>
        <end position="50"/>
    </location>
</feature>
<dbReference type="GO" id="GO:0000727">
    <property type="term" value="P:double-strand break repair via break-induced replication"/>
    <property type="evidence" value="ECO:0007669"/>
    <property type="project" value="TreeGrafter"/>
</dbReference>
<evidence type="ECO:0000313" key="13">
    <source>
        <dbReference type="Proteomes" id="UP000095283"/>
    </source>
</evidence>
<evidence type="ECO:0000256" key="7">
    <source>
        <dbReference type="ARBA" id="ARBA00022840"/>
    </source>
</evidence>
<dbReference type="InterPro" id="IPR012340">
    <property type="entry name" value="NA-bd_OB-fold"/>
</dbReference>
<keyword evidence="6" id="KW-0347">Helicase</keyword>
<dbReference type="Pfam" id="PF14551">
    <property type="entry name" value="MCM_N"/>
    <property type="match status" value="1"/>
</dbReference>
<dbReference type="SMART" id="SM00350">
    <property type="entry name" value="MCM"/>
    <property type="match status" value="1"/>
</dbReference>
<evidence type="ECO:0000256" key="3">
    <source>
        <dbReference type="ARBA" id="ARBA00022705"/>
    </source>
</evidence>
<evidence type="ECO:0000256" key="10">
    <source>
        <dbReference type="RuleBase" id="RU004070"/>
    </source>
</evidence>
<evidence type="ECO:0000256" key="5">
    <source>
        <dbReference type="ARBA" id="ARBA00022801"/>
    </source>
</evidence>
<protein>
    <recommendedName>
        <fullName evidence="2">DNA helicase</fullName>
        <ecNumber evidence="2">3.6.4.12</ecNumber>
    </recommendedName>
</protein>
<evidence type="ECO:0000256" key="9">
    <source>
        <dbReference type="ARBA" id="ARBA00023242"/>
    </source>
</evidence>
<dbReference type="InterPro" id="IPR027925">
    <property type="entry name" value="MCM_N"/>
</dbReference>
<evidence type="ECO:0000256" key="4">
    <source>
        <dbReference type="ARBA" id="ARBA00022741"/>
    </source>
</evidence>
<dbReference type="EC" id="3.6.4.12" evidence="2"/>
<dbReference type="GO" id="GO:0043138">
    <property type="term" value="F:3'-5' DNA helicase activity"/>
    <property type="evidence" value="ECO:0007669"/>
    <property type="project" value="TreeGrafter"/>
</dbReference>
<dbReference type="PANTHER" id="PTHR11630">
    <property type="entry name" value="DNA REPLICATION LICENSING FACTOR MCM FAMILY MEMBER"/>
    <property type="match status" value="1"/>
</dbReference>
<evidence type="ECO:0000256" key="8">
    <source>
        <dbReference type="ARBA" id="ARBA00023125"/>
    </source>
</evidence>
<dbReference type="GO" id="GO:0005634">
    <property type="term" value="C:nucleus"/>
    <property type="evidence" value="ECO:0007669"/>
    <property type="project" value="UniProtKB-SubCell"/>
</dbReference>
<dbReference type="AlphaFoldDB" id="A0A1I7XKT5"/>
<dbReference type="Gene3D" id="3.40.50.300">
    <property type="entry name" value="P-loop containing nucleotide triphosphate hydrolases"/>
    <property type="match status" value="1"/>
</dbReference>
<dbReference type="Proteomes" id="UP000095283">
    <property type="component" value="Unplaced"/>
</dbReference>
<dbReference type="FunFam" id="3.40.50.300:FF:000138">
    <property type="entry name" value="DNA helicase"/>
    <property type="match status" value="1"/>
</dbReference>
<feature type="region of interest" description="Disordered" evidence="11">
    <location>
        <begin position="1"/>
        <end position="50"/>
    </location>
</feature>
<comment type="similarity">
    <text evidence="10">Belongs to the MCM family.</text>
</comment>
<reference evidence="14" key="1">
    <citation type="submission" date="2016-11" db="UniProtKB">
        <authorList>
            <consortium name="WormBaseParasite"/>
        </authorList>
    </citation>
    <scope>IDENTIFICATION</scope>
</reference>
<dbReference type="GO" id="GO:0042555">
    <property type="term" value="C:MCM complex"/>
    <property type="evidence" value="ECO:0007669"/>
    <property type="project" value="TreeGrafter"/>
</dbReference>
<dbReference type="PRINTS" id="PR01657">
    <property type="entry name" value="MCMFAMILY"/>
</dbReference>
<dbReference type="SUPFAM" id="SSF52540">
    <property type="entry name" value="P-loop containing nucleoside triphosphate hydrolases"/>
    <property type="match status" value="1"/>
</dbReference>
<sequence>MSASQDLGSSDNQNGSNEPFEVPANNEEDAIDELFNNEQEDPEDEDGENLFGDDMERYYGRLLLLGILENVVIRESSSFVSCLFSEITESSQNSMFILSQVWMTPRTLVNCRWVLGEPLKGRWLREIISRRMMLCSMMKWMTTRFKNFLRAYKDPETKKAKYLQAVKHMASENRESLEIDFRDLADDNGEPNICYFLPEAPVQILRLLDRAATDVVLTIYPYYGNNNVSNYLIYKSSHYYFLHKFKAIRELSKDPHIAERICASIAPSIYGHDDVKQAIALALFRGEPKNPGDKHKLRGDINILLCGDPGTAKSQFLRYSAHIAPRAVLTTGQGASAVGLTAYVQRHPVTREWTLEAGAMVLADKGVCLIDEFDKMSDQDRTSIHEAMEQQSISISKAGIVTSLQARCTVIAAANPIGGRYDPSRTFAENVDLTEPILSRFDVLCVVRDVVDPIEDERLANFVVGNHIKHHPDSEMEDTRTEENEDEAHLIDKRTGLKLIPQELLKKYILFARENCHPTLNQKHSEKLSNVFAMMRKESMATGSVAITVRHVESMIRLSEAHGKLHLRSYVNDDDVRAATRIMLECFINTQKASILRQMKKACFLLVHKKIYALVMQISSNSL</sequence>
<dbReference type="InterPro" id="IPR031327">
    <property type="entry name" value="MCM"/>
</dbReference>
<dbReference type="GO" id="GO:1902975">
    <property type="term" value="P:mitotic DNA replication initiation"/>
    <property type="evidence" value="ECO:0007669"/>
    <property type="project" value="TreeGrafter"/>
</dbReference>
<dbReference type="InterPro" id="IPR001208">
    <property type="entry name" value="MCM_dom"/>
</dbReference>
<dbReference type="Gene3D" id="3.30.1640.10">
    <property type="entry name" value="mini-chromosome maintenance (MCM) complex, chain A, domain 1"/>
    <property type="match status" value="1"/>
</dbReference>
<evidence type="ECO:0000256" key="11">
    <source>
        <dbReference type="SAM" id="MobiDB-lite"/>
    </source>
</evidence>
<keyword evidence="5" id="KW-0378">Hydrolase</keyword>
<dbReference type="InterPro" id="IPR041562">
    <property type="entry name" value="MCM_lid"/>
</dbReference>
<dbReference type="CDD" id="cd17753">
    <property type="entry name" value="MCM2"/>
    <property type="match status" value="1"/>
</dbReference>
<keyword evidence="4 10" id="KW-0547">Nucleotide-binding</keyword>
<keyword evidence="3" id="KW-0235">DNA replication</keyword>
<dbReference type="GO" id="GO:0016787">
    <property type="term" value="F:hydrolase activity"/>
    <property type="evidence" value="ECO:0007669"/>
    <property type="project" value="UniProtKB-KW"/>
</dbReference>
<dbReference type="PROSITE" id="PS50051">
    <property type="entry name" value="MCM_2"/>
    <property type="match status" value="1"/>
</dbReference>
<dbReference type="InterPro" id="IPR018525">
    <property type="entry name" value="MCM_CS"/>
</dbReference>
<evidence type="ECO:0000256" key="6">
    <source>
        <dbReference type="ARBA" id="ARBA00022806"/>
    </source>
</evidence>
<proteinExistence type="inferred from homology"/>
<evidence type="ECO:0000256" key="2">
    <source>
        <dbReference type="ARBA" id="ARBA00012551"/>
    </source>
</evidence>
<evidence type="ECO:0000256" key="1">
    <source>
        <dbReference type="ARBA" id="ARBA00004123"/>
    </source>
</evidence>
<keyword evidence="13" id="KW-1185">Reference proteome</keyword>
<dbReference type="GO" id="GO:0017116">
    <property type="term" value="F:single-stranded DNA helicase activity"/>
    <property type="evidence" value="ECO:0007669"/>
    <property type="project" value="TreeGrafter"/>
</dbReference>
<dbReference type="Pfam" id="PF17855">
    <property type="entry name" value="MCM_lid"/>
    <property type="match status" value="1"/>
</dbReference>
<keyword evidence="7 10" id="KW-0067">ATP-binding</keyword>
<dbReference type="Pfam" id="PF00493">
    <property type="entry name" value="MCM"/>
    <property type="match status" value="1"/>
</dbReference>
<organism evidence="13 14">
    <name type="scientific">Heterorhabditis bacteriophora</name>
    <name type="common">Entomopathogenic nematode worm</name>
    <dbReference type="NCBI Taxonomy" id="37862"/>
    <lineage>
        <taxon>Eukaryota</taxon>
        <taxon>Metazoa</taxon>
        <taxon>Ecdysozoa</taxon>
        <taxon>Nematoda</taxon>
        <taxon>Chromadorea</taxon>
        <taxon>Rhabditida</taxon>
        <taxon>Rhabditina</taxon>
        <taxon>Rhabditomorpha</taxon>
        <taxon>Strongyloidea</taxon>
        <taxon>Heterorhabditidae</taxon>
        <taxon>Heterorhabditis</taxon>
    </lineage>
</organism>
<keyword evidence="8 10" id="KW-0238">DNA-binding</keyword>